<protein>
    <recommendedName>
        <fullName evidence="3">DUF6594 domain-containing protein</fullName>
    </recommendedName>
</protein>
<feature type="domain" description="DUF6594" evidence="3">
    <location>
        <begin position="13"/>
        <end position="272"/>
    </location>
</feature>
<dbReference type="OrthoDB" id="5342093at2759"/>
<feature type="coiled-coil region" evidence="1">
    <location>
        <begin position="35"/>
        <end position="62"/>
    </location>
</feature>
<feature type="transmembrane region" description="Helical" evidence="2">
    <location>
        <begin position="260"/>
        <end position="277"/>
    </location>
</feature>
<dbReference type="PANTHER" id="PTHR34502">
    <property type="entry name" value="DUF6594 DOMAIN-CONTAINING PROTEIN-RELATED"/>
    <property type="match status" value="1"/>
</dbReference>
<dbReference type="EMBL" id="PVEM01000003">
    <property type="protein sequence ID" value="PTD10458.1"/>
    <property type="molecule type" value="Genomic_DNA"/>
</dbReference>
<dbReference type="AlphaFoldDB" id="A0A2T4H3S4"/>
<feature type="transmembrane region" description="Helical" evidence="2">
    <location>
        <begin position="205"/>
        <end position="228"/>
    </location>
</feature>
<dbReference type="Pfam" id="PF20237">
    <property type="entry name" value="DUF6594"/>
    <property type="match status" value="1"/>
</dbReference>
<dbReference type="PANTHER" id="PTHR34502:SF4">
    <property type="entry name" value="DUF6594 DOMAIN-CONTAINING PROTEIN"/>
    <property type="match status" value="1"/>
</dbReference>
<dbReference type="OMA" id="YREALMF"/>
<gene>
    <name evidence="4" type="ORF">FCULG_00007682</name>
</gene>
<dbReference type="InterPro" id="IPR046529">
    <property type="entry name" value="DUF6594"/>
</dbReference>
<proteinExistence type="predicted"/>
<name>A0A2T4H3S4_FUSCU</name>
<organism evidence="4 5">
    <name type="scientific">Fusarium culmorum</name>
    <dbReference type="NCBI Taxonomy" id="5516"/>
    <lineage>
        <taxon>Eukaryota</taxon>
        <taxon>Fungi</taxon>
        <taxon>Dikarya</taxon>
        <taxon>Ascomycota</taxon>
        <taxon>Pezizomycotina</taxon>
        <taxon>Sordariomycetes</taxon>
        <taxon>Hypocreomycetidae</taxon>
        <taxon>Hypocreales</taxon>
        <taxon>Nectriaceae</taxon>
        <taxon>Fusarium</taxon>
    </lineage>
</organism>
<evidence type="ECO:0000256" key="2">
    <source>
        <dbReference type="SAM" id="Phobius"/>
    </source>
</evidence>
<keyword evidence="5" id="KW-1185">Reference proteome</keyword>
<sequence length="281" mass="31180">MNNATRKHYVDGFPSLANFIASDRDGTSTIFKRFNRLAARNLLNLQSELAELEAKLDAFDDQDRESRESLQSLRNWKDFKDRNDEDSERRKLLRDIKSTFKEYREALILESTLATIPPPDRKTLKAFRTNFFHGRPGEAGAFPMLGGYSSSLYDDSDDLLVLHSREPPDKLTMFVQDNFGYLFEESGTSNGSSIAYASGKKISKFISYISTVLAAVLLIGAIVILYNINSDNLKLGLIALFTVLFSASVGLLTNAKRAEVFGATAAYAAVLVVFVSGDLGS</sequence>
<keyword evidence="2" id="KW-0472">Membrane</keyword>
<evidence type="ECO:0000313" key="5">
    <source>
        <dbReference type="Proteomes" id="UP000241587"/>
    </source>
</evidence>
<reference evidence="4 5" key="1">
    <citation type="submission" date="2018-02" db="EMBL/GenBank/DDBJ databases">
        <title>Fusarium culmorum secondary metabolites in fungal-bacterial-plant interactions.</title>
        <authorList>
            <person name="Schmidt R."/>
        </authorList>
    </citation>
    <scope>NUCLEOTIDE SEQUENCE [LARGE SCALE GENOMIC DNA]</scope>
    <source>
        <strain evidence="4 5">PV</strain>
    </source>
</reference>
<keyword evidence="1" id="KW-0175">Coiled coil</keyword>
<accession>A0A2T4H3S4</accession>
<comment type="caution">
    <text evidence="4">The sequence shown here is derived from an EMBL/GenBank/DDBJ whole genome shotgun (WGS) entry which is preliminary data.</text>
</comment>
<dbReference type="Proteomes" id="UP000241587">
    <property type="component" value="Unassembled WGS sequence"/>
</dbReference>
<feature type="transmembrane region" description="Helical" evidence="2">
    <location>
        <begin position="234"/>
        <end position="253"/>
    </location>
</feature>
<evidence type="ECO:0000259" key="3">
    <source>
        <dbReference type="Pfam" id="PF20237"/>
    </source>
</evidence>
<keyword evidence="2" id="KW-1133">Transmembrane helix</keyword>
<keyword evidence="2" id="KW-0812">Transmembrane</keyword>
<evidence type="ECO:0000313" key="4">
    <source>
        <dbReference type="EMBL" id="PTD10458.1"/>
    </source>
</evidence>
<evidence type="ECO:0000256" key="1">
    <source>
        <dbReference type="SAM" id="Coils"/>
    </source>
</evidence>